<comment type="pathway">
    <text evidence="9">Amino-acid biosynthesis; L-arginine biosynthesis; N(2)-acetyl-L-ornithine from L-glutamate: step 1/4.</text>
</comment>
<evidence type="ECO:0000313" key="11">
    <source>
        <dbReference type="Proteomes" id="UP000005835"/>
    </source>
</evidence>
<name>K1JW90_9BURK</name>
<feature type="binding site" evidence="9">
    <location>
        <position position="281"/>
    </location>
    <ligand>
        <name>substrate</name>
    </ligand>
</feature>
<dbReference type="HAMAP" id="MF_01106">
    <property type="entry name" value="ArgJ"/>
    <property type="match status" value="1"/>
</dbReference>
<evidence type="ECO:0000256" key="8">
    <source>
        <dbReference type="ARBA" id="ARBA00049439"/>
    </source>
</evidence>
<keyword evidence="4 9" id="KW-0028">Amino-acid biosynthesis</keyword>
<evidence type="ECO:0000256" key="5">
    <source>
        <dbReference type="ARBA" id="ARBA00022679"/>
    </source>
</evidence>
<dbReference type="InterPro" id="IPR016117">
    <property type="entry name" value="ArgJ-like_dom_sf"/>
</dbReference>
<feature type="binding site" evidence="9">
    <location>
        <position position="158"/>
    </location>
    <ligand>
        <name>substrate</name>
    </ligand>
</feature>
<comment type="catalytic activity">
    <reaction evidence="9">
        <text>L-glutamate + acetyl-CoA = N-acetyl-L-glutamate + CoA + H(+)</text>
        <dbReference type="Rhea" id="RHEA:24292"/>
        <dbReference type="ChEBI" id="CHEBI:15378"/>
        <dbReference type="ChEBI" id="CHEBI:29985"/>
        <dbReference type="ChEBI" id="CHEBI:44337"/>
        <dbReference type="ChEBI" id="CHEBI:57287"/>
        <dbReference type="ChEBI" id="CHEBI:57288"/>
        <dbReference type="EC" id="2.3.1.1"/>
    </reaction>
</comment>
<feature type="site" description="Involved in the stabilization of negative charge on the oxyanion by the formation of the oxyanion hole" evidence="9">
    <location>
        <position position="122"/>
    </location>
</feature>
<gene>
    <name evidence="9" type="primary">argJ</name>
    <name evidence="10" type="ORF">HMPREF9465_01588</name>
</gene>
<evidence type="ECO:0000313" key="10">
    <source>
        <dbReference type="EMBL" id="EKB30898.1"/>
    </source>
</evidence>
<evidence type="ECO:0000256" key="6">
    <source>
        <dbReference type="ARBA" id="ARBA00022813"/>
    </source>
</evidence>
<feature type="active site" description="Nucleophile" evidence="9">
    <location>
        <position position="195"/>
    </location>
</feature>
<dbReference type="NCBIfam" id="TIGR00120">
    <property type="entry name" value="ArgJ"/>
    <property type="match status" value="1"/>
</dbReference>
<dbReference type="OrthoDB" id="9804242at2"/>
<comment type="subcellular location">
    <subcellularLocation>
        <location evidence="9">Cytoplasm</location>
    </subcellularLocation>
</comment>
<dbReference type="Proteomes" id="UP000005835">
    <property type="component" value="Unassembled WGS sequence"/>
</dbReference>
<dbReference type="SUPFAM" id="SSF56266">
    <property type="entry name" value="DmpA/ArgJ-like"/>
    <property type="match status" value="1"/>
</dbReference>
<accession>K1JW90</accession>
<keyword evidence="9" id="KW-0511">Multifunctional enzyme</keyword>
<evidence type="ECO:0000256" key="7">
    <source>
        <dbReference type="ARBA" id="ARBA00023315"/>
    </source>
</evidence>
<evidence type="ECO:0000256" key="4">
    <source>
        <dbReference type="ARBA" id="ARBA00022605"/>
    </source>
</evidence>
<dbReference type="GO" id="GO:0005737">
    <property type="term" value="C:cytoplasm"/>
    <property type="evidence" value="ECO:0007669"/>
    <property type="project" value="UniProtKB-SubCell"/>
</dbReference>
<dbReference type="NCBIfam" id="NF003802">
    <property type="entry name" value="PRK05388.1"/>
    <property type="match status" value="1"/>
</dbReference>
<dbReference type="CDD" id="cd02152">
    <property type="entry name" value="OAT"/>
    <property type="match status" value="1"/>
</dbReference>
<reference evidence="10 11" key="1">
    <citation type="submission" date="2012-05" db="EMBL/GenBank/DDBJ databases">
        <title>The Genome Sequence of Sutterella wadsworthensis 2_1_59BFAA.</title>
        <authorList>
            <consortium name="The Broad Institute Genome Sequencing Platform"/>
            <person name="Earl A."/>
            <person name="Ward D."/>
            <person name="Feldgarden M."/>
            <person name="Gevers D."/>
            <person name="Daigneault M."/>
            <person name="Strauss J."/>
            <person name="Allen-Vercoe E."/>
            <person name="Walker B."/>
            <person name="Young S.K."/>
            <person name="Zeng Q."/>
            <person name="Gargeya S."/>
            <person name="Fitzgerald M."/>
            <person name="Haas B."/>
            <person name="Abouelleil A."/>
            <person name="Alvarado L."/>
            <person name="Arachchi H.M."/>
            <person name="Berlin A.M."/>
            <person name="Chapman S.B."/>
            <person name="Goldberg J."/>
            <person name="Griggs A."/>
            <person name="Gujja S."/>
            <person name="Hansen M."/>
            <person name="Howarth C."/>
            <person name="Imamovic A."/>
            <person name="Larimer J."/>
            <person name="McCowen C."/>
            <person name="Montmayeur A."/>
            <person name="Murphy C."/>
            <person name="Neiman D."/>
            <person name="Pearson M."/>
            <person name="Priest M."/>
            <person name="Roberts A."/>
            <person name="Saif S."/>
            <person name="Shea T."/>
            <person name="Sisk P."/>
            <person name="Sykes S."/>
            <person name="Wortman J."/>
            <person name="Nusbaum C."/>
            <person name="Birren B."/>
        </authorList>
    </citation>
    <scope>NUCLEOTIDE SEQUENCE [LARGE SCALE GENOMIC DNA]</scope>
    <source>
        <strain evidence="10 11">2_1_59BFAA</strain>
    </source>
</reference>
<sequence length="412" mass="42214">MTDSNTAVTFLPDGNVCTPKGFRASGIHCGLRRNKTKKDLALIVSDVPAAAAAVYTLNAVKGAPIAVTKANIADGRAQAMLCNSGNANTCAPNGEAIARKMCMLLAEASGLSADDVIIASTGVIGQPLPIEPIATGMKPLVDALSYEGGEDCAAAIMTTDLVAKHCAVTVDIGGKTVTVGGIAKGSGMIHPNMATMLVFITTDAAISSEMLQKAVSTDVQNTFNMISVDGDTSTNDMLSVMANGLAGNAEITAAGADFDAFAAALHTVTSHLSRAIARDGEGATKLLTCTVTGATDDATARVLARSVISSSLVKTAMFGSDANWGRVLCALGYSGAPFNPEAADVSFASSAGIVDVCSAGRALDFSEELAKKVLLEKEVSIIVTLHDGDADATAWGCDLSYEYVRINGDYRS</sequence>
<dbReference type="AlphaFoldDB" id="K1JW90"/>
<protein>
    <recommendedName>
        <fullName evidence="9">Arginine biosynthesis bifunctional protein ArgJ</fullName>
    </recommendedName>
    <domain>
        <recommendedName>
            <fullName evidence="9">Glutamate N-acetyltransferase</fullName>
            <ecNumber evidence="9">2.3.1.35</ecNumber>
        </recommendedName>
        <alternativeName>
            <fullName evidence="9">Ornithine acetyltransferase</fullName>
            <shortName evidence="9">OATase</shortName>
        </alternativeName>
        <alternativeName>
            <fullName evidence="9">Ornithine transacetylase</fullName>
        </alternativeName>
    </domain>
    <domain>
        <recommendedName>
            <fullName evidence="9">Amino-acid acetyltransferase</fullName>
            <ecNumber evidence="9">2.3.1.1</ecNumber>
        </recommendedName>
        <alternativeName>
            <fullName evidence="9">N-acetylglutamate synthase</fullName>
            <shortName evidence="9">AGSase</shortName>
        </alternativeName>
    </domain>
    <component>
        <recommendedName>
            <fullName evidence="9">Arginine biosynthesis bifunctional protein ArgJ alpha chain</fullName>
        </recommendedName>
    </component>
    <component>
        <recommendedName>
            <fullName evidence="9">Arginine biosynthesis bifunctional protein ArgJ beta chain</fullName>
        </recommendedName>
    </component>
</protein>
<feature type="chain" id="PRO_5023518032" description="Arginine biosynthesis bifunctional protein ArgJ alpha chain" evidence="9">
    <location>
        <begin position="1"/>
        <end position="194"/>
    </location>
</feature>
<dbReference type="GO" id="GO:0004358">
    <property type="term" value="F:L-glutamate N-acetyltransferase activity, acting on acetyl-L-ornithine as donor"/>
    <property type="evidence" value="ECO:0007669"/>
    <property type="project" value="UniProtKB-UniRule"/>
</dbReference>
<feature type="site" description="Cleavage; by autolysis" evidence="9">
    <location>
        <begin position="194"/>
        <end position="195"/>
    </location>
</feature>
<keyword evidence="6 9" id="KW-0068">Autocatalytic cleavage</keyword>
<keyword evidence="3 9" id="KW-0055">Arginine biosynthesis</keyword>
<proteinExistence type="inferred from homology"/>
<dbReference type="eggNOG" id="COG1364">
    <property type="taxonomic scope" value="Bacteria"/>
</dbReference>
<evidence type="ECO:0000256" key="9">
    <source>
        <dbReference type="HAMAP-Rule" id="MF_01106"/>
    </source>
</evidence>
<dbReference type="InterPro" id="IPR042195">
    <property type="entry name" value="ArgJ_beta_C"/>
</dbReference>
<comment type="similarity">
    <text evidence="1 9">Belongs to the ArgJ family.</text>
</comment>
<feature type="site" description="Involved in the stabilization of negative charge on the oxyanion by the formation of the oxyanion hole" evidence="9">
    <location>
        <position position="121"/>
    </location>
</feature>
<comment type="function">
    <text evidence="9">Catalyzes two activities which are involved in the cyclic version of arginine biosynthesis: the synthesis of N-acetylglutamate from glutamate and acetyl-CoA as the acetyl donor, and of ornithine by transacetylation between N(2)-acetylornithine and glutamate.</text>
</comment>
<dbReference type="PANTHER" id="PTHR23100:SF0">
    <property type="entry name" value="ARGININE BIOSYNTHESIS BIFUNCTIONAL PROTEIN ARGJ, MITOCHONDRIAL"/>
    <property type="match status" value="1"/>
</dbReference>
<dbReference type="FunFam" id="3.10.20.340:FF:000001">
    <property type="entry name" value="Arginine biosynthesis bifunctional protein ArgJ, chloroplastic"/>
    <property type="match status" value="1"/>
</dbReference>
<dbReference type="HOGENOM" id="CLU_027172_1_0_4"/>
<dbReference type="EMBL" id="ADMG01000035">
    <property type="protein sequence ID" value="EKB30898.1"/>
    <property type="molecule type" value="Genomic_DNA"/>
</dbReference>
<keyword evidence="11" id="KW-1185">Reference proteome</keyword>
<keyword evidence="7 9" id="KW-0012">Acyltransferase</keyword>
<comment type="subunit">
    <text evidence="2 9">Heterotetramer of two alpha and two beta chains.</text>
</comment>
<dbReference type="Gene3D" id="3.60.70.12">
    <property type="entry name" value="L-amino peptidase D-ALA esterase/amidase"/>
    <property type="match status" value="1"/>
</dbReference>
<dbReference type="GO" id="GO:0006592">
    <property type="term" value="P:ornithine biosynthetic process"/>
    <property type="evidence" value="ECO:0007669"/>
    <property type="project" value="TreeGrafter"/>
</dbReference>
<evidence type="ECO:0000256" key="2">
    <source>
        <dbReference type="ARBA" id="ARBA00011475"/>
    </source>
</evidence>
<dbReference type="FunFam" id="3.60.70.12:FF:000001">
    <property type="entry name" value="Arginine biosynthesis bifunctional protein ArgJ, chloroplastic"/>
    <property type="match status" value="1"/>
</dbReference>
<feature type="binding site" evidence="9">
    <location>
        <position position="195"/>
    </location>
    <ligand>
        <name>substrate</name>
    </ligand>
</feature>
<dbReference type="GO" id="GO:0006526">
    <property type="term" value="P:L-arginine biosynthetic process"/>
    <property type="evidence" value="ECO:0007669"/>
    <property type="project" value="UniProtKB-UniRule"/>
</dbReference>
<feature type="chain" id="PRO_5023518033" description="Arginine biosynthesis bifunctional protein ArgJ beta chain" evidence="9">
    <location>
        <begin position="195"/>
        <end position="412"/>
    </location>
</feature>
<dbReference type="EC" id="2.3.1.1" evidence="9"/>
<dbReference type="STRING" id="742823.HMPREF9465_01588"/>
<evidence type="ECO:0000256" key="3">
    <source>
        <dbReference type="ARBA" id="ARBA00022571"/>
    </source>
</evidence>
<dbReference type="Pfam" id="PF01960">
    <property type="entry name" value="ArgJ"/>
    <property type="match status" value="1"/>
</dbReference>
<feature type="binding site" evidence="9">
    <location>
        <position position="407"/>
    </location>
    <ligand>
        <name>substrate</name>
    </ligand>
</feature>
<dbReference type="PATRIC" id="fig|742823.3.peg.1581"/>
<comment type="catalytic activity">
    <reaction evidence="8 9">
        <text>N(2)-acetyl-L-ornithine + L-glutamate = N-acetyl-L-glutamate + L-ornithine</text>
        <dbReference type="Rhea" id="RHEA:15349"/>
        <dbReference type="ChEBI" id="CHEBI:29985"/>
        <dbReference type="ChEBI" id="CHEBI:44337"/>
        <dbReference type="ChEBI" id="CHEBI:46911"/>
        <dbReference type="ChEBI" id="CHEBI:57805"/>
        <dbReference type="EC" id="2.3.1.35"/>
    </reaction>
</comment>
<comment type="pathway">
    <text evidence="9">Amino-acid biosynthesis; L-arginine biosynthesis; L-ornithine and N-acetyl-L-glutamate from L-glutamate and N(2)-acetyl-L-ornithine (cyclic): step 1/1.</text>
</comment>
<keyword evidence="9" id="KW-0963">Cytoplasm</keyword>
<dbReference type="RefSeq" id="WP_005435841.1">
    <property type="nucleotide sequence ID" value="NZ_JH815517.1"/>
</dbReference>
<feature type="binding site" evidence="9">
    <location>
        <position position="184"/>
    </location>
    <ligand>
        <name>substrate</name>
    </ligand>
</feature>
<keyword evidence="5 9" id="KW-0808">Transferase</keyword>
<dbReference type="UniPathway" id="UPA00068">
    <property type="reaction ID" value="UER00106"/>
</dbReference>
<evidence type="ECO:0000256" key="1">
    <source>
        <dbReference type="ARBA" id="ARBA00006774"/>
    </source>
</evidence>
<dbReference type="PANTHER" id="PTHR23100">
    <property type="entry name" value="ARGININE BIOSYNTHESIS BIFUNCTIONAL PROTEIN ARGJ"/>
    <property type="match status" value="1"/>
</dbReference>
<dbReference type="Gene3D" id="3.10.20.340">
    <property type="entry name" value="ArgJ beta chain, C-terminal domain"/>
    <property type="match status" value="1"/>
</dbReference>
<feature type="binding site" evidence="9">
    <location>
        <position position="412"/>
    </location>
    <ligand>
        <name>substrate</name>
    </ligand>
</feature>
<dbReference type="GO" id="GO:0004042">
    <property type="term" value="F:L-glutamate N-acetyltransferase activity"/>
    <property type="evidence" value="ECO:0007669"/>
    <property type="project" value="UniProtKB-UniRule"/>
</dbReference>
<organism evidence="10 11">
    <name type="scientific">Sutterella wadsworthensis 2_1_59BFAA</name>
    <dbReference type="NCBI Taxonomy" id="742823"/>
    <lineage>
        <taxon>Bacteria</taxon>
        <taxon>Pseudomonadati</taxon>
        <taxon>Pseudomonadota</taxon>
        <taxon>Betaproteobacteria</taxon>
        <taxon>Burkholderiales</taxon>
        <taxon>Sutterellaceae</taxon>
        <taxon>Sutterella</taxon>
    </lineage>
</organism>
<dbReference type="EC" id="2.3.1.35" evidence="9"/>
<comment type="caution">
    <text evidence="10">The sequence shown here is derived from an EMBL/GenBank/DDBJ whole genome shotgun (WGS) entry which is preliminary data.</text>
</comment>
<dbReference type="InterPro" id="IPR002813">
    <property type="entry name" value="Arg_biosynth_ArgJ"/>
</dbReference>